<evidence type="ECO:0000313" key="5">
    <source>
        <dbReference type="Proteomes" id="UP000509222"/>
    </source>
</evidence>
<accession>A0A7H8QE01</accession>
<evidence type="ECO:0000313" key="4">
    <source>
        <dbReference type="EMBL" id="QKX52238.1"/>
    </source>
</evidence>
<dbReference type="GO" id="GO:0005737">
    <property type="term" value="C:cytoplasm"/>
    <property type="evidence" value="ECO:0007669"/>
    <property type="project" value="UniProtKB-SubCell"/>
</dbReference>
<dbReference type="Pfam" id="PF00582">
    <property type="entry name" value="Usp"/>
    <property type="match status" value="1"/>
</dbReference>
<feature type="domain" description="UspA" evidence="3">
    <location>
        <begin position="5"/>
        <end position="144"/>
    </location>
</feature>
<keyword evidence="2" id="KW-0963">Cytoplasm</keyword>
<dbReference type="PIRSF" id="PIRSF006276">
    <property type="entry name" value="UspA"/>
    <property type="match status" value="1"/>
</dbReference>
<dbReference type="CDD" id="cd00293">
    <property type="entry name" value="USP-like"/>
    <property type="match status" value="1"/>
</dbReference>
<organism evidence="4 5">
    <name type="scientific">Planococcus glaciei</name>
    <dbReference type="NCBI Taxonomy" id="459472"/>
    <lineage>
        <taxon>Bacteria</taxon>
        <taxon>Bacillati</taxon>
        <taxon>Bacillota</taxon>
        <taxon>Bacilli</taxon>
        <taxon>Bacillales</taxon>
        <taxon>Caryophanaceae</taxon>
        <taxon>Planococcus</taxon>
    </lineage>
</organism>
<evidence type="ECO:0000256" key="2">
    <source>
        <dbReference type="PIRNR" id="PIRNR006276"/>
    </source>
</evidence>
<dbReference type="PANTHER" id="PTHR46268:SF6">
    <property type="entry name" value="UNIVERSAL STRESS PROTEIN UP12"/>
    <property type="match status" value="1"/>
</dbReference>
<dbReference type="InterPro" id="IPR014729">
    <property type="entry name" value="Rossmann-like_a/b/a_fold"/>
</dbReference>
<dbReference type="PANTHER" id="PTHR46268">
    <property type="entry name" value="STRESS RESPONSE PROTEIN NHAX"/>
    <property type="match status" value="1"/>
</dbReference>
<dbReference type="EMBL" id="CP051177">
    <property type="protein sequence ID" value="QKX52238.1"/>
    <property type="molecule type" value="Genomic_DNA"/>
</dbReference>
<dbReference type="SUPFAM" id="SSF52402">
    <property type="entry name" value="Adenine nucleotide alpha hydrolases-like"/>
    <property type="match status" value="1"/>
</dbReference>
<dbReference type="AlphaFoldDB" id="A0A7H8QE01"/>
<evidence type="ECO:0000259" key="3">
    <source>
        <dbReference type="Pfam" id="PF00582"/>
    </source>
</evidence>
<dbReference type="Proteomes" id="UP000509222">
    <property type="component" value="Chromosome"/>
</dbReference>
<dbReference type="Gene3D" id="3.40.50.620">
    <property type="entry name" value="HUPs"/>
    <property type="match status" value="1"/>
</dbReference>
<proteinExistence type="inferred from homology"/>
<keyword evidence="5" id="KW-1185">Reference proteome</keyword>
<gene>
    <name evidence="4" type="ORF">HF394_17580</name>
</gene>
<sequence>MTLAYKHILVAVDGSDEAEWAFKKATGIAKRNEAALNLIFVVDTRSFTGVKLHEPDIEEQAYDYGKELLDSYKQEAQANGVSEVNAFLTPGSPKKVISRDTAKKVEADLIVCGASGMNAFERYLMGSVSLHIVRNSSCDVLVVRRPETE</sequence>
<dbReference type="RefSeq" id="WP_053167316.1">
    <property type="nucleotide sequence ID" value="NZ_CP051177.1"/>
</dbReference>
<dbReference type="PRINTS" id="PR01438">
    <property type="entry name" value="UNVRSLSTRESS"/>
</dbReference>
<comment type="subcellular location">
    <subcellularLocation>
        <location evidence="2">Cytoplasm</location>
    </subcellularLocation>
</comment>
<evidence type="ECO:0000256" key="1">
    <source>
        <dbReference type="ARBA" id="ARBA00008791"/>
    </source>
</evidence>
<name>A0A7H8QE01_9BACL</name>
<protein>
    <recommendedName>
        <fullName evidence="2">Universal stress protein</fullName>
    </recommendedName>
</protein>
<reference evidence="5" key="1">
    <citation type="submission" date="2020-06" db="EMBL/GenBank/DDBJ databases">
        <title>Isolation of Planomicrobium glaciei.</title>
        <authorList>
            <person name="Malisova L."/>
            <person name="Safrankova R."/>
            <person name="Jakubu V."/>
            <person name="Spanelova P."/>
        </authorList>
    </citation>
    <scope>NUCLEOTIDE SEQUENCE [LARGE SCALE GENOMIC DNA]</scope>
    <source>
        <strain evidence="5">NRL-ATB46093</strain>
    </source>
</reference>
<dbReference type="InterPro" id="IPR006015">
    <property type="entry name" value="Universal_stress_UspA"/>
</dbReference>
<comment type="similarity">
    <text evidence="1 2">Belongs to the universal stress protein A family.</text>
</comment>
<dbReference type="InterPro" id="IPR006016">
    <property type="entry name" value="UspA"/>
</dbReference>